<gene>
    <name evidence="2" type="ORF">SKAU_G00199650</name>
</gene>
<accession>A0A9Q1FFA7</accession>
<organism evidence="2 3">
    <name type="scientific">Synaphobranchus kaupii</name>
    <name type="common">Kaup's arrowtooth eel</name>
    <dbReference type="NCBI Taxonomy" id="118154"/>
    <lineage>
        <taxon>Eukaryota</taxon>
        <taxon>Metazoa</taxon>
        <taxon>Chordata</taxon>
        <taxon>Craniata</taxon>
        <taxon>Vertebrata</taxon>
        <taxon>Euteleostomi</taxon>
        <taxon>Actinopterygii</taxon>
        <taxon>Neopterygii</taxon>
        <taxon>Teleostei</taxon>
        <taxon>Anguilliformes</taxon>
        <taxon>Synaphobranchidae</taxon>
        <taxon>Synaphobranchus</taxon>
    </lineage>
</organism>
<evidence type="ECO:0000313" key="2">
    <source>
        <dbReference type="EMBL" id="KAJ8357171.1"/>
    </source>
</evidence>
<proteinExistence type="predicted"/>
<evidence type="ECO:0000313" key="3">
    <source>
        <dbReference type="Proteomes" id="UP001152622"/>
    </source>
</evidence>
<name>A0A9Q1FFA7_SYNKA</name>
<dbReference type="AlphaFoldDB" id="A0A9Q1FFA7"/>
<comment type="caution">
    <text evidence="2">The sequence shown here is derived from an EMBL/GenBank/DDBJ whole genome shotgun (WGS) entry which is preliminary data.</text>
</comment>
<evidence type="ECO:0000256" key="1">
    <source>
        <dbReference type="SAM" id="MobiDB-lite"/>
    </source>
</evidence>
<dbReference type="Proteomes" id="UP001152622">
    <property type="component" value="Chromosome 6"/>
</dbReference>
<feature type="region of interest" description="Disordered" evidence="1">
    <location>
        <begin position="41"/>
        <end position="69"/>
    </location>
</feature>
<protein>
    <submittedName>
        <fullName evidence="2">Uncharacterized protein</fullName>
    </submittedName>
</protein>
<sequence length="69" mass="7129">MTTDRSPAATLRGQQGARGATSGVGRWGKCGSVIIAGPAVQRRGARRSRRGNKALGRPGTAPLCREARG</sequence>
<keyword evidence="3" id="KW-1185">Reference proteome</keyword>
<feature type="compositionally biased region" description="Basic residues" evidence="1">
    <location>
        <begin position="43"/>
        <end position="52"/>
    </location>
</feature>
<dbReference type="EMBL" id="JAINUF010000006">
    <property type="protein sequence ID" value="KAJ8357171.1"/>
    <property type="molecule type" value="Genomic_DNA"/>
</dbReference>
<feature type="region of interest" description="Disordered" evidence="1">
    <location>
        <begin position="1"/>
        <end position="27"/>
    </location>
</feature>
<reference evidence="2" key="1">
    <citation type="journal article" date="2023" name="Science">
        <title>Genome structures resolve the early diversification of teleost fishes.</title>
        <authorList>
            <person name="Parey E."/>
            <person name="Louis A."/>
            <person name="Montfort J."/>
            <person name="Bouchez O."/>
            <person name="Roques C."/>
            <person name="Iampietro C."/>
            <person name="Lluch J."/>
            <person name="Castinel A."/>
            <person name="Donnadieu C."/>
            <person name="Desvignes T."/>
            <person name="Floi Bucao C."/>
            <person name="Jouanno E."/>
            <person name="Wen M."/>
            <person name="Mejri S."/>
            <person name="Dirks R."/>
            <person name="Jansen H."/>
            <person name="Henkel C."/>
            <person name="Chen W.J."/>
            <person name="Zahm M."/>
            <person name="Cabau C."/>
            <person name="Klopp C."/>
            <person name="Thompson A.W."/>
            <person name="Robinson-Rechavi M."/>
            <person name="Braasch I."/>
            <person name="Lecointre G."/>
            <person name="Bobe J."/>
            <person name="Postlethwait J.H."/>
            <person name="Berthelot C."/>
            <person name="Roest Crollius H."/>
            <person name="Guiguen Y."/>
        </authorList>
    </citation>
    <scope>NUCLEOTIDE SEQUENCE</scope>
    <source>
        <strain evidence="2">WJC10195</strain>
    </source>
</reference>